<comment type="similarity">
    <text evidence="3">In the N-terminal section; belongs to the NADH:flavin oxidoreductase/NADH oxidase family.</text>
</comment>
<dbReference type="InterPro" id="IPR051793">
    <property type="entry name" value="NADH:flavin_oxidoreductase"/>
</dbReference>
<dbReference type="Gene3D" id="3.40.50.720">
    <property type="entry name" value="NAD(P)-binding Rossmann-like Domain"/>
    <property type="match status" value="1"/>
</dbReference>
<evidence type="ECO:0000259" key="11">
    <source>
        <dbReference type="Pfam" id="PF07992"/>
    </source>
</evidence>
<evidence type="ECO:0000313" key="13">
    <source>
        <dbReference type="Proteomes" id="UP000176244"/>
    </source>
</evidence>
<evidence type="ECO:0000256" key="2">
    <source>
        <dbReference type="ARBA" id="ARBA00001966"/>
    </source>
</evidence>
<keyword evidence="5" id="KW-0288">FMN</keyword>
<dbReference type="SUPFAM" id="SSF51905">
    <property type="entry name" value="FAD/NAD(P)-binding domain"/>
    <property type="match status" value="1"/>
</dbReference>
<evidence type="ECO:0000256" key="3">
    <source>
        <dbReference type="ARBA" id="ARBA00011048"/>
    </source>
</evidence>
<dbReference type="AlphaFoldDB" id="A0A1F2PHK6"/>
<keyword evidence="8" id="KW-0408">Iron</keyword>
<dbReference type="InterPro" id="IPR036188">
    <property type="entry name" value="FAD/NAD-bd_sf"/>
</dbReference>
<organism evidence="12 13">
    <name type="scientific">Acetobacterium wieringae</name>
    <dbReference type="NCBI Taxonomy" id="52694"/>
    <lineage>
        <taxon>Bacteria</taxon>
        <taxon>Bacillati</taxon>
        <taxon>Bacillota</taxon>
        <taxon>Clostridia</taxon>
        <taxon>Eubacteriales</taxon>
        <taxon>Eubacteriaceae</taxon>
        <taxon>Acetobacterium</taxon>
    </lineage>
</organism>
<feature type="domain" description="FAD/NAD(P)-binding" evidence="11">
    <location>
        <begin position="390"/>
        <end position="545"/>
    </location>
</feature>
<dbReference type="OrthoDB" id="9772736at2"/>
<dbReference type="InterPro" id="IPR001155">
    <property type="entry name" value="OxRdtase_FMN_N"/>
</dbReference>
<comment type="caution">
    <text evidence="12">The sequence shown here is derived from an EMBL/GenBank/DDBJ whole genome shotgun (WGS) entry which is preliminary data.</text>
</comment>
<dbReference type="CDD" id="cd02803">
    <property type="entry name" value="OYE_like_FMN_family"/>
    <property type="match status" value="1"/>
</dbReference>
<dbReference type="GO" id="GO:0051536">
    <property type="term" value="F:iron-sulfur cluster binding"/>
    <property type="evidence" value="ECO:0007669"/>
    <property type="project" value="UniProtKB-KW"/>
</dbReference>
<dbReference type="InterPro" id="IPR023753">
    <property type="entry name" value="FAD/NAD-binding_dom"/>
</dbReference>
<dbReference type="PRINTS" id="PR00368">
    <property type="entry name" value="FADPNR"/>
</dbReference>
<comment type="cofactor">
    <cofactor evidence="2">
        <name>[4Fe-4S] cluster</name>
        <dbReference type="ChEBI" id="CHEBI:49883"/>
    </cofactor>
</comment>
<evidence type="ECO:0000259" key="10">
    <source>
        <dbReference type="Pfam" id="PF00724"/>
    </source>
</evidence>
<dbReference type="STRING" id="52694.ACWI_19330"/>
<dbReference type="SUPFAM" id="SSF51395">
    <property type="entry name" value="FMN-linked oxidoreductases"/>
    <property type="match status" value="1"/>
</dbReference>
<dbReference type="GO" id="GO:0046872">
    <property type="term" value="F:metal ion binding"/>
    <property type="evidence" value="ECO:0007669"/>
    <property type="project" value="UniProtKB-KW"/>
</dbReference>
<dbReference type="PRINTS" id="PR00411">
    <property type="entry name" value="PNDRDTASEI"/>
</dbReference>
<keyword evidence="6" id="KW-0479">Metal-binding</keyword>
<dbReference type="RefSeq" id="WP_070371240.1">
    <property type="nucleotide sequence ID" value="NZ_CP097897.1"/>
</dbReference>
<dbReference type="GO" id="GO:0016491">
    <property type="term" value="F:oxidoreductase activity"/>
    <property type="evidence" value="ECO:0007669"/>
    <property type="project" value="UniProtKB-KW"/>
</dbReference>
<evidence type="ECO:0000256" key="8">
    <source>
        <dbReference type="ARBA" id="ARBA00023004"/>
    </source>
</evidence>
<dbReference type="EMBL" id="LKEU01000030">
    <property type="protein sequence ID" value="OFV70454.1"/>
    <property type="molecule type" value="Genomic_DNA"/>
</dbReference>
<feature type="domain" description="NADH:flavin oxidoreductase/NADH oxidase N-terminal" evidence="10">
    <location>
        <begin position="9"/>
        <end position="345"/>
    </location>
</feature>
<dbReference type="Pfam" id="PF07992">
    <property type="entry name" value="Pyr_redox_2"/>
    <property type="match status" value="1"/>
</dbReference>
<dbReference type="PANTHER" id="PTHR42917:SF2">
    <property type="entry name" value="2,4-DIENOYL-COA REDUCTASE [(2E)-ENOYL-COA-PRODUCING]"/>
    <property type="match status" value="1"/>
</dbReference>
<evidence type="ECO:0000256" key="7">
    <source>
        <dbReference type="ARBA" id="ARBA00023002"/>
    </source>
</evidence>
<dbReference type="GO" id="GO:0010181">
    <property type="term" value="F:FMN binding"/>
    <property type="evidence" value="ECO:0007669"/>
    <property type="project" value="InterPro"/>
</dbReference>
<dbReference type="PANTHER" id="PTHR42917">
    <property type="entry name" value="2,4-DIENOYL-COA REDUCTASE"/>
    <property type="match status" value="1"/>
</dbReference>
<keyword evidence="9" id="KW-0411">Iron-sulfur</keyword>
<evidence type="ECO:0000256" key="1">
    <source>
        <dbReference type="ARBA" id="ARBA00001917"/>
    </source>
</evidence>
<dbReference type="Gene3D" id="3.50.50.60">
    <property type="entry name" value="FAD/NAD(P)-binding domain"/>
    <property type="match status" value="1"/>
</dbReference>
<reference evidence="12 13" key="1">
    <citation type="submission" date="2015-09" db="EMBL/GenBank/DDBJ databases">
        <title>Genome sequence of Acetobacterium wieringae DSM 1911.</title>
        <authorList>
            <person name="Poehlein A."/>
            <person name="Bengelsdorf F.R."/>
            <person name="Schiel-Bengelsdorf B."/>
            <person name="Duerre P."/>
            <person name="Daniel R."/>
        </authorList>
    </citation>
    <scope>NUCLEOTIDE SEQUENCE [LARGE SCALE GENOMIC DNA]</scope>
    <source>
        <strain evidence="12 13">DSM 1911</strain>
    </source>
</reference>
<accession>A0A1F2PHK6</accession>
<evidence type="ECO:0000256" key="6">
    <source>
        <dbReference type="ARBA" id="ARBA00022723"/>
    </source>
</evidence>
<evidence type="ECO:0000256" key="9">
    <source>
        <dbReference type="ARBA" id="ARBA00023014"/>
    </source>
</evidence>
<dbReference type="Pfam" id="PF00724">
    <property type="entry name" value="Oxidored_FMN"/>
    <property type="match status" value="1"/>
</dbReference>
<dbReference type="Proteomes" id="UP000176244">
    <property type="component" value="Unassembled WGS sequence"/>
</dbReference>
<keyword evidence="7 12" id="KW-0560">Oxidoreductase</keyword>
<evidence type="ECO:0000256" key="5">
    <source>
        <dbReference type="ARBA" id="ARBA00022643"/>
    </source>
</evidence>
<gene>
    <name evidence="12" type="ORF">ACWI_19330</name>
</gene>
<protein>
    <submittedName>
        <fullName evidence="12">NADH oxidase</fullName>
        <ecNumber evidence="12">1.-.-.-</ecNumber>
    </submittedName>
</protein>
<name>A0A1F2PHK6_9FIRM</name>
<sequence length="672" mass="72841">MPELKYKHLFEPIKLGKTLLKNRIFSAPQDYPGLTSDRFLTEEAAYFYERKALGGFASVCVGDMIIDGEYGRSHPFQMRGNDILGKVNMTRVSTAITRHGAVAGIELCHAGQNANLGLMPVNPGFIYGTIDGIREDGVEIRAMQDEQIDAMIQKYCDAASFARQCGYNMITLHGGHGWQMHQFLSPRDNKRTDKWGGSVENRMRFPLAVIEAIRKRVGPDMPIEFRMSATECLPDGYDLDEGIKIAKLLDGKVEMIHVSVGHHEIDSAAMKTHPTMFLPDGCNTSYAAEIKKHVETPVGTVGALTDPEMMEELIASGQVDVVNLGRQTLADPDLPIKARLGRADEINPCLRCFYCFSNSTIDGVFYCATNPEIGREQASLTAPLPAHKKTVLVAGGGVGGMQAALTASKQGHRVILCEKTDRLGGALLCEEKIPFKSNLDTYLKRQALKVSRSAIEVHFNTAITPELAESFHPDVIIAAMGARPLVPNIKGIDSPKAVGAEEVYYHPEQVGQHAVIMGGGLVGLELAIFLSSLGRDITIVEMAPGTIATPPPVEGTSNRMGGLMELPGGFPLVHGVALGDELTRHPNIKLCVSTKALEITDTGLTVEDADGVRTIPADTVIYAIGQKPLREDALALSTCAPEFYQIGDCVTPKNIYDATSAAHQVACDIGRY</sequence>
<proteinExistence type="inferred from homology"/>
<comment type="cofactor">
    <cofactor evidence="1">
        <name>FMN</name>
        <dbReference type="ChEBI" id="CHEBI:58210"/>
    </cofactor>
</comment>
<dbReference type="Gene3D" id="3.20.20.70">
    <property type="entry name" value="Aldolase class I"/>
    <property type="match status" value="1"/>
</dbReference>
<dbReference type="EC" id="1.-.-.-" evidence="12"/>
<keyword evidence="4" id="KW-0285">Flavoprotein</keyword>
<evidence type="ECO:0000256" key="4">
    <source>
        <dbReference type="ARBA" id="ARBA00022630"/>
    </source>
</evidence>
<evidence type="ECO:0000313" key="12">
    <source>
        <dbReference type="EMBL" id="OFV70454.1"/>
    </source>
</evidence>
<dbReference type="InterPro" id="IPR013785">
    <property type="entry name" value="Aldolase_TIM"/>
</dbReference>